<name>A0A9D1KLP3_9ACTN</name>
<accession>A0A9D1KLP3</accession>
<dbReference type="AlphaFoldDB" id="A0A9D1KLP3"/>
<dbReference type="Proteomes" id="UP000886842">
    <property type="component" value="Unassembled WGS sequence"/>
</dbReference>
<comment type="caution">
    <text evidence="1">The sequence shown here is derived from an EMBL/GenBank/DDBJ whole genome shotgun (WGS) entry which is preliminary data.</text>
</comment>
<gene>
    <name evidence="1" type="ORF">IAA98_04625</name>
</gene>
<dbReference type="EMBL" id="DVLP01000142">
    <property type="protein sequence ID" value="HIT74850.1"/>
    <property type="molecule type" value="Genomic_DNA"/>
</dbReference>
<evidence type="ECO:0000313" key="2">
    <source>
        <dbReference type="Proteomes" id="UP000886842"/>
    </source>
</evidence>
<organism evidence="1 2">
    <name type="scientific">Candidatus Avipropionibacterium avicola</name>
    <dbReference type="NCBI Taxonomy" id="2840701"/>
    <lineage>
        <taxon>Bacteria</taxon>
        <taxon>Bacillati</taxon>
        <taxon>Actinomycetota</taxon>
        <taxon>Actinomycetes</taxon>
        <taxon>Propionibacteriales</taxon>
        <taxon>Propionibacteriaceae</taxon>
        <taxon>Propionibacteriaceae incertae sedis</taxon>
        <taxon>Candidatus Avipropionibacterium</taxon>
    </lineage>
</organism>
<proteinExistence type="predicted"/>
<sequence length="92" mass="10079">MAGGQATFQHYGEILTASDTRKDGRCVTATIKWVHGDINNRILYKSVTACGYGTVKHIRPLNFDEGQWVAIQVCYTGGGKADKCSKWQDAVA</sequence>
<evidence type="ECO:0000313" key="1">
    <source>
        <dbReference type="EMBL" id="HIT74850.1"/>
    </source>
</evidence>
<protein>
    <submittedName>
        <fullName evidence="1">Uncharacterized protein</fullName>
    </submittedName>
</protein>
<reference evidence="1" key="2">
    <citation type="journal article" date="2021" name="PeerJ">
        <title>Extensive microbial diversity within the chicken gut microbiome revealed by metagenomics and culture.</title>
        <authorList>
            <person name="Gilroy R."/>
            <person name="Ravi A."/>
            <person name="Getino M."/>
            <person name="Pursley I."/>
            <person name="Horton D.L."/>
            <person name="Alikhan N.F."/>
            <person name="Baker D."/>
            <person name="Gharbi K."/>
            <person name="Hall N."/>
            <person name="Watson M."/>
            <person name="Adriaenssens E.M."/>
            <person name="Foster-Nyarko E."/>
            <person name="Jarju S."/>
            <person name="Secka A."/>
            <person name="Antonio M."/>
            <person name="Oren A."/>
            <person name="Chaudhuri R.R."/>
            <person name="La Ragione R."/>
            <person name="Hildebrand F."/>
            <person name="Pallen M.J."/>
        </authorList>
    </citation>
    <scope>NUCLEOTIDE SEQUENCE</scope>
    <source>
        <strain evidence="1">ChiGjej1B1-24693</strain>
    </source>
</reference>
<reference evidence="1" key="1">
    <citation type="submission" date="2020-10" db="EMBL/GenBank/DDBJ databases">
        <authorList>
            <person name="Gilroy R."/>
        </authorList>
    </citation>
    <scope>NUCLEOTIDE SEQUENCE</scope>
    <source>
        <strain evidence="1">ChiGjej1B1-24693</strain>
    </source>
</reference>